<evidence type="ECO:0000313" key="1">
    <source>
        <dbReference type="EMBL" id="KVG70153.1"/>
    </source>
</evidence>
<accession>A0A103RM15</accession>
<dbReference type="PROSITE" id="PS51257">
    <property type="entry name" value="PROKAR_LIPOPROTEIN"/>
    <property type="match status" value="1"/>
</dbReference>
<gene>
    <name evidence="1" type="ORF">WJ33_22060</name>
</gene>
<organism evidence="1 2">
    <name type="scientific">Burkholderia ubonensis</name>
    <dbReference type="NCBI Taxonomy" id="101571"/>
    <lineage>
        <taxon>Bacteria</taxon>
        <taxon>Pseudomonadati</taxon>
        <taxon>Pseudomonadota</taxon>
        <taxon>Betaproteobacteria</taxon>
        <taxon>Burkholderiales</taxon>
        <taxon>Burkholderiaceae</taxon>
        <taxon>Burkholderia</taxon>
        <taxon>Burkholderia cepacia complex</taxon>
    </lineage>
</organism>
<dbReference type="Proteomes" id="UP000064029">
    <property type="component" value="Unassembled WGS sequence"/>
</dbReference>
<dbReference type="AlphaFoldDB" id="A0A103RM15"/>
<reference evidence="1 2" key="1">
    <citation type="submission" date="2015-11" db="EMBL/GenBank/DDBJ databases">
        <title>Expanding the genomic diversity of Burkholderia species for the development of highly accurate diagnostics.</title>
        <authorList>
            <person name="Sahl J."/>
            <person name="Keim P."/>
            <person name="Wagner D."/>
        </authorList>
    </citation>
    <scope>NUCLEOTIDE SEQUENCE [LARGE SCALE GENOMIC DNA]</scope>
    <source>
        <strain evidence="1 2">MSMB2036</strain>
    </source>
</reference>
<dbReference type="EMBL" id="LOXM01000095">
    <property type="protein sequence ID" value="KVG70153.1"/>
    <property type="molecule type" value="Genomic_DNA"/>
</dbReference>
<proteinExistence type="predicted"/>
<evidence type="ECO:0000313" key="2">
    <source>
        <dbReference type="Proteomes" id="UP000064029"/>
    </source>
</evidence>
<sequence>MISNWKPYSQVTPTAVSVGCGDDPPDPLERRFGIDEKHRHVDHVVERAAGRAQHRVQVVERAADLRAQLRLGRTVVAAL</sequence>
<name>A0A103RM15_9BURK</name>
<protein>
    <submittedName>
        <fullName evidence="1">Uncharacterized protein</fullName>
    </submittedName>
</protein>
<comment type="caution">
    <text evidence="1">The sequence shown here is derived from an EMBL/GenBank/DDBJ whole genome shotgun (WGS) entry which is preliminary data.</text>
</comment>